<dbReference type="GeneID" id="75918051"/>
<comment type="similarity">
    <text evidence="1">Belongs to the glycosyltransferase 15 family.</text>
</comment>
<dbReference type="InterPro" id="IPR029044">
    <property type="entry name" value="Nucleotide-diphossugar_trans"/>
</dbReference>
<evidence type="ECO:0000256" key="3">
    <source>
        <dbReference type="SAM" id="SignalP"/>
    </source>
</evidence>
<protein>
    <submittedName>
        <fullName evidence="4">Uncharacterized protein</fullName>
    </submittedName>
</protein>
<accession>A0AAD5E1W5</accession>
<dbReference type="Gene3D" id="3.90.550.10">
    <property type="entry name" value="Spore Coat Polysaccharide Biosynthesis Protein SpsA, Chain A"/>
    <property type="match status" value="1"/>
</dbReference>
<keyword evidence="5" id="KW-1185">Reference proteome</keyword>
<reference evidence="4" key="2">
    <citation type="journal article" date="2022" name="Proc. Natl. Acad. Sci. U.S.A.">
        <title>Diploid-dominant life cycles characterize the early evolution of Fungi.</title>
        <authorList>
            <person name="Amses K.R."/>
            <person name="Simmons D.R."/>
            <person name="Longcore J.E."/>
            <person name="Mondo S.J."/>
            <person name="Seto K."/>
            <person name="Jeronimo G.H."/>
            <person name="Bonds A.E."/>
            <person name="Quandt C.A."/>
            <person name="Davis W.J."/>
            <person name="Chang Y."/>
            <person name="Federici B.A."/>
            <person name="Kuo A."/>
            <person name="LaButti K."/>
            <person name="Pangilinan J."/>
            <person name="Andreopoulos W."/>
            <person name="Tritt A."/>
            <person name="Riley R."/>
            <person name="Hundley H."/>
            <person name="Johnson J."/>
            <person name="Lipzen A."/>
            <person name="Barry K."/>
            <person name="Lang B.F."/>
            <person name="Cuomo C.A."/>
            <person name="Buchler N.E."/>
            <person name="Grigoriev I.V."/>
            <person name="Spatafora J.W."/>
            <person name="Stajich J.E."/>
            <person name="James T.Y."/>
        </authorList>
    </citation>
    <scope>NUCLEOTIDE SEQUENCE</scope>
    <source>
        <strain evidence="4">AG</strain>
    </source>
</reference>
<keyword evidence="3" id="KW-0732">Signal</keyword>
<feature type="signal peptide" evidence="3">
    <location>
        <begin position="1"/>
        <end position="28"/>
    </location>
</feature>
<dbReference type="SUPFAM" id="SSF53448">
    <property type="entry name" value="Nucleotide-diphospho-sugar transferases"/>
    <property type="match status" value="1"/>
</dbReference>
<evidence type="ECO:0000313" key="5">
    <source>
        <dbReference type="Proteomes" id="UP001206595"/>
    </source>
</evidence>
<dbReference type="GO" id="GO:0016020">
    <property type="term" value="C:membrane"/>
    <property type="evidence" value="ECO:0007669"/>
    <property type="project" value="InterPro"/>
</dbReference>
<evidence type="ECO:0000313" key="4">
    <source>
        <dbReference type="EMBL" id="KAI8575000.1"/>
    </source>
</evidence>
<reference evidence="4" key="1">
    <citation type="submission" date="2021-06" db="EMBL/GenBank/DDBJ databases">
        <authorList>
            <consortium name="DOE Joint Genome Institute"/>
            <person name="Mondo S.J."/>
            <person name="Amses K.R."/>
            <person name="Simmons D.R."/>
            <person name="Longcore J.E."/>
            <person name="Seto K."/>
            <person name="Alves G.H."/>
            <person name="Bonds A.E."/>
            <person name="Quandt C.A."/>
            <person name="Davis W.J."/>
            <person name="Chang Y."/>
            <person name="Letcher P.M."/>
            <person name="Powell M.J."/>
            <person name="Kuo A."/>
            <person name="Labutti K."/>
            <person name="Pangilinan J."/>
            <person name="Andreopoulos W."/>
            <person name="Tritt A."/>
            <person name="Riley R."/>
            <person name="Hundley H."/>
            <person name="Johnson J."/>
            <person name="Lipzen A."/>
            <person name="Barry K."/>
            <person name="Berbee M.L."/>
            <person name="Buchler N.E."/>
            <person name="Grigoriev I.V."/>
            <person name="Spatafora J.W."/>
            <person name="Stajich J.E."/>
            <person name="James T.Y."/>
        </authorList>
    </citation>
    <scope>NUCLEOTIDE SEQUENCE</scope>
    <source>
        <strain evidence="4">AG</strain>
    </source>
</reference>
<dbReference type="InterPro" id="IPR002685">
    <property type="entry name" value="Glyco_trans_15"/>
</dbReference>
<sequence length="388" mass="46073">MSPTPKLRRVRIVIILASLLCVLIFASARRQNVQPLRWQAENMVVEQDTEPIYKISSDCPADPLEQKPRSPIVLRTSDVSVTETPPVNAAIVFLIEFLDRPLEQNHKEMMRFNQSLWRLWDNFNNDYRYPIHIFHEPPFNSTFRERYRAMWPEEMNVTFHLVEFSLPSSFPQIDINDPAQIDSLNMNPTARRAFPGYNHMIHFFFVDIFNHPAIRDLDYYWRLDHDSRLDSKIDVDLFRYMRSRGMDYGYRAVTTEARHVAHGMLDFFNDYMHNTSHQAVNGKTVLDQSHGNCLAIPQDYQARQDMQPLMYYNNFEIVNVQTWLSPEIQAFTKAVDETNMIYWNRWGDAPLRYYTVNMLLNVKAKVMEWCHIDYFHHKQYTPTCSLEL</sequence>
<evidence type="ECO:0000256" key="1">
    <source>
        <dbReference type="ARBA" id="ARBA00007677"/>
    </source>
</evidence>
<dbReference type="GO" id="GO:0000032">
    <property type="term" value="P:cell wall mannoprotein biosynthetic process"/>
    <property type="evidence" value="ECO:0007669"/>
    <property type="project" value="TreeGrafter"/>
</dbReference>
<organism evidence="4 5">
    <name type="scientific">Umbelopsis ramanniana AG</name>
    <dbReference type="NCBI Taxonomy" id="1314678"/>
    <lineage>
        <taxon>Eukaryota</taxon>
        <taxon>Fungi</taxon>
        <taxon>Fungi incertae sedis</taxon>
        <taxon>Mucoromycota</taxon>
        <taxon>Mucoromycotina</taxon>
        <taxon>Umbelopsidomycetes</taxon>
        <taxon>Umbelopsidales</taxon>
        <taxon>Umbelopsidaceae</taxon>
        <taxon>Umbelopsis</taxon>
    </lineage>
</organism>
<dbReference type="PANTHER" id="PTHR31121:SF6">
    <property type="entry name" value="ALPHA-1,2 MANNOSYLTRANSFERASE KTR1"/>
    <property type="match status" value="1"/>
</dbReference>
<dbReference type="GO" id="GO:0006487">
    <property type="term" value="P:protein N-linked glycosylation"/>
    <property type="evidence" value="ECO:0007669"/>
    <property type="project" value="TreeGrafter"/>
</dbReference>
<name>A0AAD5E1W5_UMBRA</name>
<dbReference type="AlphaFoldDB" id="A0AAD5E1W5"/>
<evidence type="ECO:0000256" key="2">
    <source>
        <dbReference type="ARBA" id="ARBA00022679"/>
    </source>
</evidence>
<comment type="caution">
    <text evidence="4">The sequence shown here is derived from an EMBL/GenBank/DDBJ whole genome shotgun (WGS) entry which is preliminary data.</text>
</comment>
<dbReference type="GO" id="GO:0000026">
    <property type="term" value="F:alpha-1,2-mannosyltransferase activity"/>
    <property type="evidence" value="ECO:0007669"/>
    <property type="project" value="TreeGrafter"/>
</dbReference>
<dbReference type="PANTHER" id="PTHR31121">
    <property type="entry name" value="ALPHA-1,2 MANNOSYLTRANSFERASE KTR1"/>
    <property type="match status" value="1"/>
</dbReference>
<dbReference type="RefSeq" id="XP_051440006.1">
    <property type="nucleotide sequence ID" value="XM_051592709.1"/>
</dbReference>
<keyword evidence="2" id="KW-0808">Transferase</keyword>
<dbReference type="Proteomes" id="UP001206595">
    <property type="component" value="Unassembled WGS sequence"/>
</dbReference>
<dbReference type="EMBL" id="MU621013">
    <property type="protein sequence ID" value="KAI8575000.1"/>
    <property type="molecule type" value="Genomic_DNA"/>
</dbReference>
<gene>
    <name evidence="4" type="ORF">K450DRAFT_263834</name>
</gene>
<proteinExistence type="inferred from homology"/>
<dbReference type="Pfam" id="PF01793">
    <property type="entry name" value="Glyco_transf_15"/>
    <property type="match status" value="1"/>
</dbReference>
<feature type="chain" id="PRO_5042057791" evidence="3">
    <location>
        <begin position="29"/>
        <end position="388"/>
    </location>
</feature>
<dbReference type="GO" id="GO:0005794">
    <property type="term" value="C:Golgi apparatus"/>
    <property type="evidence" value="ECO:0007669"/>
    <property type="project" value="TreeGrafter"/>
</dbReference>